<dbReference type="GO" id="GO:0008237">
    <property type="term" value="F:metallopeptidase activity"/>
    <property type="evidence" value="ECO:0007669"/>
    <property type="project" value="UniProtKB-KW"/>
</dbReference>
<proteinExistence type="predicted"/>
<dbReference type="GO" id="GO:0006508">
    <property type="term" value="P:proteolysis"/>
    <property type="evidence" value="ECO:0007669"/>
    <property type="project" value="UniProtKB-KW"/>
</dbReference>
<evidence type="ECO:0000313" key="3">
    <source>
        <dbReference type="Proteomes" id="UP000265541"/>
    </source>
</evidence>
<keyword evidence="2" id="KW-0482">Metalloprotease</keyword>
<name>A0A3A0URK1_STAGA</name>
<keyword evidence="2" id="KW-0645">Protease</keyword>
<sequence>SLFHDGVLPEVDYDGAKVVEEDKNDFEDGKYGKSYEDVRKEQLNRSDDDQKDDHEDEESGDNEKDGENSEPTGHEQAPDIDRPGNSNDPGRRN</sequence>
<feature type="compositionally biased region" description="Basic and acidic residues" evidence="1">
    <location>
        <begin position="14"/>
        <end position="53"/>
    </location>
</feature>
<evidence type="ECO:0000256" key="1">
    <source>
        <dbReference type="SAM" id="MobiDB-lite"/>
    </source>
</evidence>
<dbReference type="EMBL" id="QYJN01000363">
    <property type="protein sequence ID" value="RIP21834.1"/>
    <property type="molecule type" value="Genomic_DNA"/>
</dbReference>
<organism evidence="2 3">
    <name type="scientific">Staphylococcus gallinarum</name>
    <dbReference type="NCBI Taxonomy" id="1293"/>
    <lineage>
        <taxon>Bacteria</taxon>
        <taxon>Bacillati</taxon>
        <taxon>Bacillota</taxon>
        <taxon>Bacilli</taxon>
        <taxon>Bacillales</taxon>
        <taxon>Staphylococcaceae</taxon>
        <taxon>Staphylococcus</taxon>
    </lineage>
</organism>
<feature type="region of interest" description="Disordered" evidence="1">
    <location>
        <begin position="1"/>
        <end position="93"/>
    </location>
</feature>
<gene>
    <name evidence="2" type="ORF">BUZ14_15850</name>
</gene>
<protein>
    <submittedName>
        <fullName evidence="2">Zinc metalloprotease</fullName>
    </submittedName>
</protein>
<dbReference type="Proteomes" id="UP000265541">
    <property type="component" value="Unassembled WGS sequence"/>
</dbReference>
<feature type="compositionally biased region" description="Polar residues" evidence="1">
    <location>
        <begin position="84"/>
        <end position="93"/>
    </location>
</feature>
<reference evidence="2 3" key="1">
    <citation type="journal article" date="2016" name="Front. Microbiol.">
        <title>Comprehensive Phylogenetic Analysis of Bovine Non-aureus Staphylococci Species Based on Whole-Genome Sequencing.</title>
        <authorList>
            <person name="Naushad S."/>
            <person name="Barkema H.W."/>
            <person name="Luby C."/>
            <person name="Condas L.A."/>
            <person name="Nobrega D.B."/>
            <person name="Carson D.A."/>
            <person name="De Buck J."/>
        </authorList>
    </citation>
    <scope>NUCLEOTIDE SEQUENCE [LARGE SCALE GENOMIC DNA]</scope>
    <source>
        <strain evidence="2 3">SNUC 4781</strain>
    </source>
</reference>
<dbReference type="AlphaFoldDB" id="A0A3A0URK1"/>
<accession>A0A3A0URK1</accession>
<keyword evidence="2" id="KW-0378">Hydrolase</keyword>
<feature type="non-terminal residue" evidence="2">
    <location>
        <position position="1"/>
    </location>
</feature>
<feature type="compositionally biased region" description="Basic and acidic residues" evidence="1">
    <location>
        <begin position="61"/>
        <end position="82"/>
    </location>
</feature>
<evidence type="ECO:0000313" key="2">
    <source>
        <dbReference type="EMBL" id="RIP21834.1"/>
    </source>
</evidence>
<comment type="caution">
    <text evidence="2">The sequence shown here is derived from an EMBL/GenBank/DDBJ whole genome shotgun (WGS) entry which is preliminary data.</text>
</comment>